<dbReference type="AlphaFoldDB" id="A0A2T2N9K9"/>
<evidence type="ECO:0000313" key="2">
    <source>
        <dbReference type="Proteomes" id="UP000240883"/>
    </source>
</evidence>
<accession>A0A2T2N9K9</accession>
<evidence type="ECO:0000313" key="1">
    <source>
        <dbReference type="EMBL" id="PSN61728.1"/>
    </source>
</evidence>
<dbReference type="EMBL" id="KZ678143">
    <property type="protein sequence ID" value="PSN61728.1"/>
    <property type="molecule type" value="Genomic_DNA"/>
</dbReference>
<name>A0A2T2N9K9_CORCC</name>
<dbReference type="STRING" id="1448308.A0A2T2N9K9"/>
<sequence>MRMMIRIPRLIRLTRSLREDPTDMSVGINALLLAEELYQCQVDQMTQGVLCRHARHVPTMDGELVKHFPTSVGFTSFKVFEGLLRYCYCRVFVMGLCRALIRVFPCSQILIEADLVKEDLSSASSIVMAIQFAEKLQNPWPWGPMLTILPLQAAYGSWHRASKDAATFGWERGRACHMMEWCRAKSNEILGKWRGRAMQASELDALVASWEGGPIVSWMQRDIDL</sequence>
<protein>
    <submittedName>
        <fullName evidence="1">Uncharacterized protein</fullName>
    </submittedName>
</protein>
<proteinExistence type="predicted"/>
<organism evidence="1 2">
    <name type="scientific">Corynespora cassiicola Philippines</name>
    <dbReference type="NCBI Taxonomy" id="1448308"/>
    <lineage>
        <taxon>Eukaryota</taxon>
        <taxon>Fungi</taxon>
        <taxon>Dikarya</taxon>
        <taxon>Ascomycota</taxon>
        <taxon>Pezizomycotina</taxon>
        <taxon>Dothideomycetes</taxon>
        <taxon>Pleosporomycetidae</taxon>
        <taxon>Pleosporales</taxon>
        <taxon>Corynesporascaceae</taxon>
        <taxon>Corynespora</taxon>
    </lineage>
</organism>
<dbReference type="OrthoDB" id="5126878at2759"/>
<reference evidence="1 2" key="1">
    <citation type="journal article" date="2018" name="Front. Microbiol.">
        <title>Genome-Wide Analysis of Corynespora cassiicola Leaf Fall Disease Putative Effectors.</title>
        <authorList>
            <person name="Lopez D."/>
            <person name="Ribeiro S."/>
            <person name="Label P."/>
            <person name="Fumanal B."/>
            <person name="Venisse J.S."/>
            <person name="Kohler A."/>
            <person name="de Oliveira R.R."/>
            <person name="Labutti K."/>
            <person name="Lipzen A."/>
            <person name="Lail K."/>
            <person name="Bauer D."/>
            <person name="Ohm R.A."/>
            <person name="Barry K.W."/>
            <person name="Spatafora J."/>
            <person name="Grigoriev I.V."/>
            <person name="Martin F.M."/>
            <person name="Pujade-Renaud V."/>
        </authorList>
    </citation>
    <scope>NUCLEOTIDE SEQUENCE [LARGE SCALE GENOMIC DNA]</scope>
    <source>
        <strain evidence="1 2">Philippines</strain>
    </source>
</reference>
<dbReference type="Proteomes" id="UP000240883">
    <property type="component" value="Unassembled WGS sequence"/>
</dbReference>
<keyword evidence="2" id="KW-1185">Reference proteome</keyword>
<gene>
    <name evidence="1" type="ORF">BS50DRAFT_144924</name>
</gene>